<proteinExistence type="predicted"/>
<evidence type="ECO:0000313" key="2">
    <source>
        <dbReference type="Proteomes" id="UP000799755"/>
    </source>
</evidence>
<protein>
    <submittedName>
        <fullName evidence="1">Uncharacterized protein</fullName>
    </submittedName>
</protein>
<sequence length="401" mass="41966">MVSFKLTALAAAAILFAACPVAAQAPTTASPPPGAPTCATGQVVCRTICCGSETPACKRLENNQFTCEKGLVTSAVVSVTTETQPASTVTTGMPTVHTSTPTSSDATTVTSTVVQNETAPEGLYKKRVNKVVRSKQMNSAVHGYDIAKTGGAANVKGSGFFAAALGVVETRALPDGLMITTDTLLIFFHGSRCMDGAGGLSASDDYGSDSDMDWCLMVMTGRKSGVVVFLDNLRFACVMVLSPSHVVSTLTPALCLARSNDYNRTLRMARGAVGSPTCVTAGLDNDATHDGGADEESKDDERNAHRPTYSCSFSHCTVGPKGRGKPQYDLYIGLCSGVLSHALIESLGMREGVRVAQKGIGGALSYLLYALIVTTEFANEASATNDTCLYIVSQFPHVSRL</sequence>
<keyword evidence="2" id="KW-1185">Reference proteome</keyword>
<organism evidence="1 2">
    <name type="scientific">Lindgomyces ingoldianus</name>
    <dbReference type="NCBI Taxonomy" id="673940"/>
    <lineage>
        <taxon>Eukaryota</taxon>
        <taxon>Fungi</taxon>
        <taxon>Dikarya</taxon>
        <taxon>Ascomycota</taxon>
        <taxon>Pezizomycotina</taxon>
        <taxon>Dothideomycetes</taxon>
        <taxon>Pleosporomycetidae</taxon>
        <taxon>Pleosporales</taxon>
        <taxon>Lindgomycetaceae</taxon>
        <taxon>Lindgomyces</taxon>
    </lineage>
</organism>
<comment type="caution">
    <text evidence="1">The sequence shown here is derived from an EMBL/GenBank/DDBJ whole genome shotgun (WGS) entry which is preliminary data.</text>
</comment>
<dbReference type="Proteomes" id="UP000799755">
    <property type="component" value="Unassembled WGS sequence"/>
</dbReference>
<name>A0ACB6QV76_9PLEO</name>
<accession>A0ACB6QV76</accession>
<dbReference type="EMBL" id="MU003507">
    <property type="protein sequence ID" value="KAF2470836.1"/>
    <property type="molecule type" value="Genomic_DNA"/>
</dbReference>
<evidence type="ECO:0000313" key="1">
    <source>
        <dbReference type="EMBL" id="KAF2470836.1"/>
    </source>
</evidence>
<reference evidence="1" key="1">
    <citation type="journal article" date="2020" name="Stud. Mycol.">
        <title>101 Dothideomycetes genomes: a test case for predicting lifestyles and emergence of pathogens.</title>
        <authorList>
            <person name="Haridas S."/>
            <person name="Albert R."/>
            <person name="Binder M."/>
            <person name="Bloem J."/>
            <person name="Labutti K."/>
            <person name="Salamov A."/>
            <person name="Andreopoulos B."/>
            <person name="Baker S."/>
            <person name="Barry K."/>
            <person name="Bills G."/>
            <person name="Bluhm B."/>
            <person name="Cannon C."/>
            <person name="Castanera R."/>
            <person name="Culley D."/>
            <person name="Daum C."/>
            <person name="Ezra D."/>
            <person name="Gonzalez J."/>
            <person name="Henrissat B."/>
            <person name="Kuo A."/>
            <person name="Liang C."/>
            <person name="Lipzen A."/>
            <person name="Lutzoni F."/>
            <person name="Magnuson J."/>
            <person name="Mondo S."/>
            <person name="Nolan M."/>
            <person name="Ohm R."/>
            <person name="Pangilinan J."/>
            <person name="Park H.-J."/>
            <person name="Ramirez L."/>
            <person name="Alfaro M."/>
            <person name="Sun H."/>
            <person name="Tritt A."/>
            <person name="Yoshinaga Y."/>
            <person name="Zwiers L.-H."/>
            <person name="Turgeon B."/>
            <person name="Goodwin S."/>
            <person name="Spatafora J."/>
            <person name="Crous P."/>
            <person name="Grigoriev I."/>
        </authorList>
    </citation>
    <scope>NUCLEOTIDE SEQUENCE</scope>
    <source>
        <strain evidence="1">ATCC 200398</strain>
    </source>
</reference>
<gene>
    <name evidence="1" type="ORF">BDR25DRAFT_355340</name>
</gene>